<dbReference type="VEuPathDB" id="AmoebaDB:EIN_152380"/>
<feature type="compositionally biased region" description="Acidic residues" evidence="5">
    <location>
        <begin position="192"/>
        <end position="214"/>
    </location>
</feature>
<dbReference type="RefSeq" id="XP_004258032.1">
    <property type="nucleotide sequence ID" value="XM_004257984.1"/>
</dbReference>
<dbReference type="Gene3D" id="1.10.30.10">
    <property type="entry name" value="High mobility group box domain"/>
    <property type="match status" value="1"/>
</dbReference>
<dbReference type="Pfam" id="PF00505">
    <property type="entry name" value="HMG_box"/>
    <property type="match status" value="1"/>
</dbReference>
<dbReference type="Proteomes" id="UP000014680">
    <property type="component" value="Unassembled WGS sequence"/>
</dbReference>
<evidence type="ECO:0000259" key="6">
    <source>
        <dbReference type="PROSITE" id="PS50118"/>
    </source>
</evidence>
<evidence type="ECO:0000256" key="1">
    <source>
        <dbReference type="ARBA" id="ARBA00004123"/>
    </source>
</evidence>
<dbReference type="InterPro" id="IPR050342">
    <property type="entry name" value="HMGB"/>
</dbReference>
<organism evidence="7 8">
    <name type="scientific">Entamoeba invadens IP1</name>
    <dbReference type="NCBI Taxonomy" id="370355"/>
    <lineage>
        <taxon>Eukaryota</taxon>
        <taxon>Amoebozoa</taxon>
        <taxon>Evosea</taxon>
        <taxon>Archamoebae</taxon>
        <taxon>Mastigamoebida</taxon>
        <taxon>Entamoebidae</taxon>
        <taxon>Entamoeba</taxon>
    </lineage>
</organism>
<feature type="non-terminal residue" evidence="7">
    <location>
        <position position="1"/>
    </location>
</feature>
<protein>
    <submittedName>
        <fullName evidence="7">HMG (High mobility group) box domain containing protein</fullName>
    </submittedName>
</protein>
<evidence type="ECO:0000313" key="7">
    <source>
        <dbReference type="EMBL" id="ELP91261.1"/>
    </source>
</evidence>
<dbReference type="PANTHER" id="PTHR48112:SF32">
    <property type="entry name" value="HIGH MOBILITY GROUP PROTEIN B3"/>
    <property type="match status" value="1"/>
</dbReference>
<evidence type="ECO:0000313" key="8">
    <source>
        <dbReference type="Proteomes" id="UP000014680"/>
    </source>
</evidence>
<name>A0A0A1UEK6_ENTIV</name>
<comment type="subcellular location">
    <subcellularLocation>
        <location evidence="1">Nucleus</location>
    </subcellularLocation>
</comment>
<reference evidence="7 8" key="1">
    <citation type="submission" date="2012-10" db="EMBL/GenBank/DDBJ databases">
        <authorList>
            <person name="Zafar N."/>
            <person name="Inman J."/>
            <person name="Hall N."/>
            <person name="Lorenzi H."/>
            <person name="Caler E."/>
        </authorList>
    </citation>
    <scope>NUCLEOTIDE SEQUENCE [LARGE SCALE GENOMIC DNA]</scope>
    <source>
        <strain evidence="7 8">IP1</strain>
    </source>
</reference>
<feature type="domain" description="HMG box" evidence="6">
    <location>
        <begin position="118"/>
        <end position="186"/>
    </location>
</feature>
<dbReference type="AlphaFoldDB" id="A0A0A1UEK6"/>
<evidence type="ECO:0000256" key="2">
    <source>
        <dbReference type="ARBA" id="ARBA00023125"/>
    </source>
</evidence>
<keyword evidence="2 4" id="KW-0238">DNA-binding</keyword>
<dbReference type="OrthoDB" id="29385at2759"/>
<accession>A0A0A1UEK6</accession>
<dbReference type="SUPFAM" id="SSF47095">
    <property type="entry name" value="HMG-box"/>
    <property type="match status" value="1"/>
</dbReference>
<proteinExistence type="predicted"/>
<gene>
    <name evidence="7" type="ORF">EIN_152380</name>
</gene>
<dbReference type="SMART" id="SM00398">
    <property type="entry name" value="HMG"/>
    <property type="match status" value="1"/>
</dbReference>
<keyword evidence="3 4" id="KW-0539">Nucleus</keyword>
<feature type="DNA-binding region" description="HMG box" evidence="4">
    <location>
        <begin position="118"/>
        <end position="186"/>
    </location>
</feature>
<feature type="compositionally biased region" description="Basic and acidic residues" evidence="5">
    <location>
        <begin position="182"/>
        <end position="191"/>
    </location>
</feature>
<feature type="region of interest" description="Disordered" evidence="5">
    <location>
        <begin position="182"/>
        <end position="214"/>
    </location>
</feature>
<evidence type="ECO:0000256" key="3">
    <source>
        <dbReference type="ARBA" id="ARBA00023242"/>
    </source>
</evidence>
<dbReference type="GO" id="GO:0005634">
    <property type="term" value="C:nucleus"/>
    <property type="evidence" value="ECO:0007669"/>
    <property type="project" value="UniProtKB-SubCell"/>
</dbReference>
<dbReference type="GO" id="GO:0003677">
    <property type="term" value="F:DNA binding"/>
    <property type="evidence" value="ECO:0007669"/>
    <property type="project" value="UniProtKB-UniRule"/>
</dbReference>
<evidence type="ECO:0000256" key="4">
    <source>
        <dbReference type="PROSITE-ProRule" id="PRU00267"/>
    </source>
</evidence>
<dbReference type="GeneID" id="14890349"/>
<evidence type="ECO:0000256" key="5">
    <source>
        <dbReference type="SAM" id="MobiDB-lite"/>
    </source>
</evidence>
<dbReference type="InterPro" id="IPR009071">
    <property type="entry name" value="HMG_box_dom"/>
</dbReference>
<dbReference type="PRINTS" id="PR00886">
    <property type="entry name" value="HIGHMOBLTY12"/>
</dbReference>
<dbReference type="PANTHER" id="PTHR48112">
    <property type="entry name" value="HIGH MOBILITY GROUP PROTEIN DSP1"/>
    <property type="match status" value="1"/>
</dbReference>
<dbReference type="InterPro" id="IPR036910">
    <property type="entry name" value="HMG_box_dom_sf"/>
</dbReference>
<dbReference type="KEGG" id="eiv:EIN_152380"/>
<keyword evidence="8" id="KW-1185">Reference proteome</keyword>
<dbReference type="EMBL" id="KB206474">
    <property type="protein sequence ID" value="ELP91261.1"/>
    <property type="molecule type" value="Genomic_DNA"/>
</dbReference>
<dbReference type="CDD" id="cd21994">
    <property type="entry name" value="HMG-box_SSRP1-like"/>
    <property type="match status" value="1"/>
</dbReference>
<dbReference type="PROSITE" id="PS50118">
    <property type="entry name" value="HMG_BOX_2"/>
    <property type="match status" value="1"/>
</dbReference>
<sequence length="214" mass="24915">LFKDCKSCTYTTESPQNITKNNCEKVFDMENDLMMRQRNMMTNTMTNNAPPFLNSGIQPMSVGVFHQSPKNNFGVTPLDIQNPICSVSYQSQQGLAKLETISSVGQSFAITKQDPNLPKKPMTPYLMFLNEHREEFREKFPELKITEIAKKAAEIWRDMKEEDKQVYLDKAKKATEKYLEEMKTYNERNNLDEEEDEEDEDESDNNSDDSYEED</sequence>